<comment type="subcellular location">
    <subcellularLocation>
        <location evidence="1">Membrane</location>
        <topology evidence="1">Multi-pass membrane protein</topology>
    </subcellularLocation>
</comment>
<protein>
    <submittedName>
        <fullName evidence="7">Uncharacterized protein</fullName>
    </submittedName>
</protein>
<keyword evidence="4 6" id="KW-1133">Transmembrane helix</keyword>
<keyword evidence="5 6" id="KW-0472">Membrane</keyword>
<feature type="transmembrane region" description="Helical" evidence="6">
    <location>
        <begin position="98"/>
        <end position="117"/>
    </location>
</feature>
<dbReference type="InterPro" id="IPR003689">
    <property type="entry name" value="ZIP"/>
</dbReference>
<accession>A0A922IBU6</accession>
<evidence type="ECO:0000256" key="3">
    <source>
        <dbReference type="ARBA" id="ARBA00022692"/>
    </source>
</evidence>
<reference evidence="7" key="2">
    <citation type="journal article" date="2022" name="Res Sq">
        <title>Comparative Genomics Reveals Insights into the Divergent Evolution of Astigmatic Mites and Household Pest Adaptations.</title>
        <authorList>
            <person name="Xiong Q."/>
            <person name="Wan A.T.-Y."/>
            <person name="Liu X.-Y."/>
            <person name="Fung C.S.-H."/>
            <person name="Xiao X."/>
            <person name="Malainual N."/>
            <person name="Hou J."/>
            <person name="Wang L."/>
            <person name="Wang M."/>
            <person name="Yang K."/>
            <person name="Cui Y."/>
            <person name="Leung E."/>
            <person name="Nong W."/>
            <person name="Shin S.-K."/>
            <person name="Au S."/>
            <person name="Jeong K.Y."/>
            <person name="Chew F.T."/>
            <person name="Hui J."/>
            <person name="Leung T.F."/>
            <person name="Tungtrongchitr A."/>
            <person name="Zhong N."/>
            <person name="Liu Z."/>
            <person name="Tsui S."/>
        </authorList>
    </citation>
    <scope>NUCLEOTIDE SEQUENCE</scope>
    <source>
        <strain evidence="7">Derf</strain>
        <tissue evidence="7">Whole organism</tissue>
    </source>
</reference>
<dbReference type="GO" id="GO:0005886">
    <property type="term" value="C:plasma membrane"/>
    <property type="evidence" value="ECO:0007669"/>
    <property type="project" value="TreeGrafter"/>
</dbReference>
<dbReference type="PANTHER" id="PTHR12191">
    <property type="entry name" value="SOLUTE CARRIER FAMILY 39"/>
    <property type="match status" value="1"/>
</dbReference>
<dbReference type="GO" id="GO:0030003">
    <property type="term" value="P:intracellular monoatomic cation homeostasis"/>
    <property type="evidence" value="ECO:0007669"/>
    <property type="project" value="TreeGrafter"/>
</dbReference>
<evidence type="ECO:0000256" key="2">
    <source>
        <dbReference type="ARBA" id="ARBA00006939"/>
    </source>
</evidence>
<evidence type="ECO:0000256" key="1">
    <source>
        <dbReference type="ARBA" id="ARBA00004141"/>
    </source>
</evidence>
<feature type="transmembrane region" description="Helical" evidence="6">
    <location>
        <begin position="236"/>
        <end position="256"/>
    </location>
</feature>
<reference evidence="7" key="1">
    <citation type="submission" date="2013-05" db="EMBL/GenBank/DDBJ databases">
        <authorList>
            <person name="Yim A.K.Y."/>
            <person name="Chan T.F."/>
            <person name="Ji K.M."/>
            <person name="Liu X.Y."/>
            <person name="Zhou J.W."/>
            <person name="Li R.Q."/>
            <person name="Yang K.Y."/>
            <person name="Li J."/>
            <person name="Li M."/>
            <person name="Law P.T.W."/>
            <person name="Wu Y.L."/>
            <person name="Cai Z.L."/>
            <person name="Qin H."/>
            <person name="Bao Y."/>
            <person name="Leung R.K.K."/>
            <person name="Ng P.K.S."/>
            <person name="Zou J."/>
            <person name="Zhong X.J."/>
            <person name="Ran P.X."/>
            <person name="Zhong N.S."/>
            <person name="Liu Z.G."/>
            <person name="Tsui S.K.W."/>
        </authorList>
    </citation>
    <scope>NUCLEOTIDE SEQUENCE</scope>
    <source>
        <strain evidence="7">Derf</strain>
        <tissue evidence="7">Whole organism</tissue>
    </source>
</reference>
<organism evidence="7 8">
    <name type="scientific">Dermatophagoides farinae</name>
    <name type="common">American house dust mite</name>
    <dbReference type="NCBI Taxonomy" id="6954"/>
    <lineage>
        <taxon>Eukaryota</taxon>
        <taxon>Metazoa</taxon>
        <taxon>Ecdysozoa</taxon>
        <taxon>Arthropoda</taxon>
        <taxon>Chelicerata</taxon>
        <taxon>Arachnida</taxon>
        <taxon>Acari</taxon>
        <taxon>Acariformes</taxon>
        <taxon>Sarcoptiformes</taxon>
        <taxon>Astigmata</taxon>
        <taxon>Psoroptidia</taxon>
        <taxon>Analgoidea</taxon>
        <taxon>Pyroglyphidae</taxon>
        <taxon>Dermatophagoidinae</taxon>
        <taxon>Dermatophagoides</taxon>
    </lineage>
</organism>
<dbReference type="Pfam" id="PF02535">
    <property type="entry name" value="Zip"/>
    <property type="match status" value="1"/>
</dbReference>
<dbReference type="AlphaFoldDB" id="A0A922IBU6"/>
<evidence type="ECO:0000256" key="5">
    <source>
        <dbReference type="ARBA" id="ARBA00023136"/>
    </source>
</evidence>
<comment type="caution">
    <text evidence="7">The sequence shown here is derived from an EMBL/GenBank/DDBJ whole genome shotgun (WGS) entry which is preliminary data.</text>
</comment>
<evidence type="ECO:0000256" key="4">
    <source>
        <dbReference type="ARBA" id="ARBA00022989"/>
    </source>
</evidence>
<evidence type="ECO:0000256" key="6">
    <source>
        <dbReference type="SAM" id="Phobius"/>
    </source>
</evidence>
<keyword evidence="8" id="KW-1185">Reference proteome</keyword>
<evidence type="ECO:0000313" key="8">
    <source>
        <dbReference type="Proteomes" id="UP000790347"/>
    </source>
</evidence>
<dbReference type="Proteomes" id="UP000790347">
    <property type="component" value="Unassembled WGS sequence"/>
</dbReference>
<dbReference type="GO" id="GO:0140410">
    <property type="term" value="F:monoatomic cation:bicarbonate symporter activity"/>
    <property type="evidence" value="ECO:0007669"/>
    <property type="project" value="TreeGrafter"/>
</dbReference>
<comment type="similarity">
    <text evidence="2">Belongs to the ZIP transporter (TC 2.A.5) family.</text>
</comment>
<dbReference type="PANTHER" id="PTHR12191:SF37">
    <property type="entry name" value="ZINC TRANSPORTER FOI"/>
    <property type="match status" value="1"/>
</dbReference>
<dbReference type="InterPro" id="IPR050799">
    <property type="entry name" value="ZIP_Transporter"/>
</dbReference>
<feature type="transmembrane region" description="Helical" evidence="6">
    <location>
        <begin position="262"/>
        <end position="278"/>
    </location>
</feature>
<sequence>MWIIWLYGTAAVLTISLAGLAVIILLPKLQTDHQSNLSQIFVGLAVGTLCADALLHLLPHAFSSQLDHDDHSDNETSSIQHLSEYHTESISHNHVNSVWYGLLALGGIIGFLFFEQLHETIDVLRKKTDNNLQVHDECHRSTISYPKPNGDGYIHIASHHHHHHRAHRGPSAALMVLMGDIVHNLFDGLAIGVAFAGSGISGGISTSIAVLCHELPHELGDFTIIIRSGMPLRNAVYWNIVASITCWFGMCLGIFLGSMKDAWLSALIGGTFLYISLVDMVPELDSCPHLPSKSRAIKLTVQMIGIAIGIAIMLLISLYENEFHLIFANHDDDHHHLHHHHHHHDQPYDMHQSSPIDIVNDVNHHHPPNL</sequence>
<keyword evidence="3 6" id="KW-0812">Transmembrane</keyword>
<dbReference type="GO" id="GO:0071578">
    <property type="term" value="P:zinc ion import across plasma membrane"/>
    <property type="evidence" value="ECO:0007669"/>
    <property type="project" value="TreeGrafter"/>
</dbReference>
<name>A0A922IBU6_DERFA</name>
<feature type="transmembrane region" description="Helical" evidence="6">
    <location>
        <begin position="6"/>
        <end position="26"/>
    </location>
</feature>
<evidence type="ECO:0000313" key="7">
    <source>
        <dbReference type="EMBL" id="KAH9526499.1"/>
    </source>
</evidence>
<dbReference type="GO" id="GO:0005385">
    <property type="term" value="F:zinc ion transmembrane transporter activity"/>
    <property type="evidence" value="ECO:0007669"/>
    <property type="project" value="TreeGrafter"/>
</dbReference>
<feature type="transmembrane region" description="Helical" evidence="6">
    <location>
        <begin position="299"/>
        <end position="319"/>
    </location>
</feature>
<gene>
    <name evidence="7" type="ORF">DERF_000582</name>
</gene>
<feature type="transmembrane region" description="Helical" evidence="6">
    <location>
        <begin position="38"/>
        <end position="58"/>
    </location>
</feature>
<proteinExistence type="inferred from homology"/>
<dbReference type="EMBL" id="ASGP02000001">
    <property type="protein sequence ID" value="KAH9526499.1"/>
    <property type="molecule type" value="Genomic_DNA"/>
</dbReference>